<evidence type="ECO:0000313" key="1">
    <source>
        <dbReference type="EMBL" id="KAL1544166.1"/>
    </source>
</evidence>
<name>A0ABD1GMM3_SALDI</name>
<dbReference type="AlphaFoldDB" id="A0ABD1GMM3"/>
<accession>A0ABD1GMM3</accession>
<evidence type="ECO:0000313" key="2">
    <source>
        <dbReference type="Proteomes" id="UP001567538"/>
    </source>
</evidence>
<proteinExistence type="predicted"/>
<sequence length="100" mass="10925">MPTIAAATAPSPLSRFSVVVSQPLAPVPDSSAAVNALLFFGSPSRCTRVVTETAVLSPRDHGSRLERLEQQKSRPFLLPFYDFLIYIRMEASSKTLESLS</sequence>
<organism evidence="1 2">
    <name type="scientific">Salvia divinorum</name>
    <name type="common">Maria pastora</name>
    <name type="synonym">Diviner's sage</name>
    <dbReference type="NCBI Taxonomy" id="28513"/>
    <lineage>
        <taxon>Eukaryota</taxon>
        <taxon>Viridiplantae</taxon>
        <taxon>Streptophyta</taxon>
        <taxon>Embryophyta</taxon>
        <taxon>Tracheophyta</taxon>
        <taxon>Spermatophyta</taxon>
        <taxon>Magnoliopsida</taxon>
        <taxon>eudicotyledons</taxon>
        <taxon>Gunneridae</taxon>
        <taxon>Pentapetalae</taxon>
        <taxon>asterids</taxon>
        <taxon>lamiids</taxon>
        <taxon>Lamiales</taxon>
        <taxon>Lamiaceae</taxon>
        <taxon>Nepetoideae</taxon>
        <taxon>Mentheae</taxon>
        <taxon>Salviinae</taxon>
        <taxon>Salvia</taxon>
        <taxon>Salvia subgen. Calosphace</taxon>
    </lineage>
</organism>
<keyword evidence="2" id="KW-1185">Reference proteome</keyword>
<dbReference type="Proteomes" id="UP001567538">
    <property type="component" value="Unassembled WGS sequence"/>
</dbReference>
<gene>
    <name evidence="1" type="ORF">AAHA92_21053</name>
</gene>
<protein>
    <submittedName>
        <fullName evidence="1">Uncharacterized protein</fullName>
    </submittedName>
</protein>
<dbReference type="EMBL" id="JBEAFC010000008">
    <property type="protein sequence ID" value="KAL1544166.1"/>
    <property type="molecule type" value="Genomic_DNA"/>
</dbReference>
<comment type="caution">
    <text evidence="1">The sequence shown here is derived from an EMBL/GenBank/DDBJ whole genome shotgun (WGS) entry which is preliminary data.</text>
</comment>
<reference evidence="1 2" key="1">
    <citation type="submission" date="2024-06" db="EMBL/GenBank/DDBJ databases">
        <title>A chromosome level genome sequence of Diviner's sage (Salvia divinorum).</title>
        <authorList>
            <person name="Ford S.A."/>
            <person name="Ro D.-K."/>
            <person name="Ness R.W."/>
            <person name="Phillips M.A."/>
        </authorList>
    </citation>
    <scope>NUCLEOTIDE SEQUENCE [LARGE SCALE GENOMIC DNA]</scope>
    <source>
        <strain evidence="1">SAF-2024a</strain>
        <tissue evidence="1">Leaf</tissue>
    </source>
</reference>